<proteinExistence type="predicted"/>
<evidence type="ECO:0000256" key="2">
    <source>
        <dbReference type="ARBA" id="ARBA00022630"/>
    </source>
</evidence>
<comment type="caution">
    <text evidence="6">The sequence shown here is derived from an EMBL/GenBank/DDBJ whole genome shotgun (WGS) entry which is preliminary data.</text>
</comment>
<sequence>MTQRWDAEADVVIVGLGAAGACAAIEAVDRGASVLVVDRFRGGGATAISGGIVYAGGGTPYQTEAGFDDSVQSMLDYLRLETGDAVSEETLARFCEQSADNLRWLEGHGVPFEASMAPRKTSYPTNDYYLYYSGNELAPPYRDKAAPAPRGHRTKGRGTSGKVLFKALRAAVRRRPVDVRCQTAATKLISDDEGRVIGVECREVGGRIPRLLHRLMSQSNRKLNIYYRPLGKRLDGPIRAIEARYGTVRRFRARGGVLLSAGGFVFNRTMLAEHAPDYRSGSAIGTIGDDGSGIRLGTAAGGATARLERVSAWRFFNPPLALVEGVLVNREGERICNEVLYGAKIGDHIARQRHARAYLIVDQRIMDEAKRQLRTQTLWFQRLQMSYLFTVGHVKAATLEELAPRAGIDVSWLRRTVEEYNADARESRPDRMGKDGDHVRPLERGPFYALDCSLRTQRGFPAPMITLGGLTVDETTGAVTGQDGTVIPGLYSAGRNAVGVCSESYVSGLAIADCVFSGRRAGATIAAAAGHGEPA</sequence>
<dbReference type="InterPro" id="IPR036188">
    <property type="entry name" value="FAD/NAD-bd_sf"/>
</dbReference>
<evidence type="ECO:0000256" key="3">
    <source>
        <dbReference type="ARBA" id="ARBA00022827"/>
    </source>
</evidence>
<dbReference type="SUPFAM" id="SSF51905">
    <property type="entry name" value="FAD/NAD(P)-binding domain"/>
    <property type="match status" value="1"/>
</dbReference>
<keyword evidence="7" id="KW-1185">Reference proteome</keyword>
<keyword evidence="2" id="KW-0285">Flavoprotein</keyword>
<dbReference type="PANTHER" id="PTHR43400:SF10">
    <property type="entry name" value="3-OXOSTEROID 1-DEHYDROGENASE"/>
    <property type="match status" value="1"/>
</dbReference>
<dbReference type="Proteomes" id="UP000715441">
    <property type="component" value="Unassembled WGS sequence"/>
</dbReference>
<gene>
    <name evidence="6" type="ORF">HFP15_25420</name>
</gene>
<accession>A0ABX1J8W0</accession>
<keyword evidence="4" id="KW-0560">Oxidoreductase</keyword>
<dbReference type="Pfam" id="PF00890">
    <property type="entry name" value="FAD_binding_2"/>
    <property type="match status" value="1"/>
</dbReference>
<name>A0ABX1J8W0_9PSEU</name>
<reference evidence="6 7" key="1">
    <citation type="submission" date="2020-04" db="EMBL/GenBank/DDBJ databases">
        <title>Novel species.</title>
        <authorList>
            <person name="Teo W.F.A."/>
            <person name="Lipun K."/>
            <person name="Srisuk N."/>
            <person name="Duangmal K."/>
        </authorList>
    </citation>
    <scope>NUCLEOTIDE SEQUENCE [LARGE SCALE GENOMIC DNA]</scope>
    <source>
        <strain evidence="6 7">K13G38</strain>
    </source>
</reference>
<organism evidence="6 7">
    <name type="scientific">Amycolatopsis acididurans</name>
    <dbReference type="NCBI Taxonomy" id="2724524"/>
    <lineage>
        <taxon>Bacteria</taxon>
        <taxon>Bacillati</taxon>
        <taxon>Actinomycetota</taxon>
        <taxon>Actinomycetes</taxon>
        <taxon>Pseudonocardiales</taxon>
        <taxon>Pseudonocardiaceae</taxon>
        <taxon>Amycolatopsis</taxon>
    </lineage>
</organism>
<dbReference type="InterPro" id="IPR027477">
    <property type="entry name" value="Succ_DH/fumarate_Rdtase_cat_sf"/>
</dbReference>
<dbReference type="Gene3D" id="3.90.700.10">
    <property type="entry name" value="Succinate dehydrogenase/fumarate reductase flavoprotein, catalytic domain"/>
    <property type="match status" value="1"/>
</dbReference>
<protein>
    <submittedName>
        <fullName evidence="6">FAD-binding protein</fullName>
    </submittedName>
</protein>
<dbReference type="RefSeq" id="WP_168519267.1">
    <property type="nucleotide sequence ID" value="NZ_JAAXLS010000021.1"/>
</dbReference>
<dbReference type="PANTHER" id="PTHR43400">
    <property type="entry name" value="FUMARATE REDUCTASE"/>
    <property type="match status" value="1"/>
</dbReference>
<evidence type="ECO:0000256" key="1">
    <source>
        <dbReference type="ARBA" id="ARBA00001974"/>
    </source>
</evidence>
<evidence type="ECO:0000256" key="4">
    <source>
        <dbReference type="ARBA" id="ARBA00023002"/>
    </source>
</evidence>
<dbReference type="SUPFAM" id="SSF56425">
    <property type="entry name" value="Succinate dehydrogenase/fumarate reductase flavoprotein, catalytic domain"/>
    <property type="match status" value="1"/>
</dbReference>
<dbReference type="PROSITE" id="PS51257">
    <property type="entry name" value="PROKAR_LIPOPROTEIN"/>
    <property type="match status" value="1"/>
</dbReference>
<dbReference type="InterPro" id="IPR050315">
    <property type="entry name" value="FAD-oxidoreductase_2"/>
</dbReference>
<evidence type="ECO:0000313" key="7">
    <source>
        <dbReference type="Proteomes" id="UP000715441"/>
    </source>
</evidence>
<keyword evidence="3" id="KW-0274">FAD</keyword>
<evidence type="ECO:0000259" key="5">
    <source>
        <dbReference type="Pfam" id="PF00890"/>
    </source>
</evidence>
<dbReference type="InterPro" id="IPR003953">
    <property type="entry name" value="FAD-dep_OxRdtase_2_FAD-bd"/>
</dbReference>
<dbReference type="NCBIfam" id="NF005511">
    <property type="entry name" value="PRK07121.1-4"/>
    <property type="match status" value="1"/>
</dbReference>
<dbReference type="EMBL" id="JAAXLS010000021">
    <property type="protein sequence ID" value="NKQ56222.1"/>
    <property type="molecule type" value="Genomic_DNA"/>
</dbReference>
<comment type="cofactor">
    <cofactor evidence="1">
        <name>FAD</name>
        <dbReference type="ChEBI" id="CHEBI:57692"/>
    </cofactor>
</comment>
<feature type="domain" description="FAD-dependent oxidoreductase 2 FAD-binding" evidence="5">
    <location>
        <begin position="10"/>
        <end position="499"/>
    </location>
</feature>
<evidence type="ECO:0000313" key="6">
    <source>
        <dbReference type="EMBL" id="NKQ56222.1"/>
    </source>
</evidence>
<dbReference type="Gene3D" id="3.50.50.60">
    <property type="entry name" value="FAD/NAD(P)-binding domain"/>
    <property type="match status" value="2"/>
</dbReference>